<evidence type="ECO:0000256" key="6">
    <source>
        <dbReference type="ARBA" id="ARBA00022737"/>
    </source>
</evidence>
<dbReference type="Gene3D" id="2.10.25.10">
    <property type="entry name" value="Laminin"/>
    <property type="match status" value="1"/>
</dbReference>
<evidence type="ECO:0000256" key="1">
    <source>
        <dbReference type="ARBA" id="ARBA00004613"/>
    </source>
</evidence>
<dbReference type="PROSITE" id="PS50026">
    <property type="entry name" value="EGF_3"/>
    <property type="match status" value="1"/>
</dbReference>
<keyword evidence="21" id="KW-1185">Reference proteome</keyword>
<dbReference type="EC" id="3.4.24.-" evidence="14"/>
<dbReference type="CDD" id="cd06263">
    <property type="entry name" value="MAM"/>
    <property type="match status" value="2"/>
</dbReference>
<keyword evidence="2" id="KW-0964">Secreted</keyword>
<comment type="subcellular location">
    <subcellularLocation>
        <location evidence="1">Secreted</location>
    </subcellularLocation>
</comment>
<dbReference type="InterPro" id="IPR006026">
    <property type="entry name" value="Peptidase_Metallo"/>
</dbReference>
<accession>A0AA89C1V4</accession>
<evidence type="ECO:0000259" key="19">
    <source>
        <dbReference type="PROSITE" id="PS51864"/>
    </source>
</evidence>
<dbReference type="Gene3D" id="3.40.390.10">
    <property type="entry name" value="Collagenase (Catalytic Domain)"/>
    <property type="match status" value="1"/>
</dbReference>
<evidence type="ECO:0000256" key="8">
    <source>
        <dbReference type="ARBA" id="ARBA00022833"/>
    </source>
</evidence>
<evidence type="ECO:0000256" key="2">
    <source>
        <dbReference type="ARBA" id="ARBA00022525"/>
    </source>
</evidence>
<feature type="domain" description="MAM" evidence="18">
    <location>
        <begin position="842"/>
        <end position="906"/>
    </location>
</feature>
<proteinExistence type="predicted"/>
<dbReference type="SMART" id="SM00179">
    <property type="entry name" value="EGF_CA"/>
    <property type="match status" value="1"/>
</dbReference>
<dbReference type="Pfam" id="PF00431">
    <property type="entry name" value="CUB"/>
    <property type="match status" value="1"/>
</dbReference>
<comment type="cofactor">
    <cofactor evidence="13 14">
        <name>Zn(2+)</name>
        <dbReference type="ChEBI" id="CHEBI:29105"/>
    </cofactor>
    <text evidence="13 14">Binds 1 zinc ion per subunit.</text>
</comment>
<dbReference type="InterPro" id="IPR000998">
    <property type="entry name" value="MAM_dom"/>
</dbReference>
<dbReference type="PROSITE" id="PS50060">
    <property type="entry name" value="MAM_2"/>
    <property type="match status" value="3"/>
</dbReference>
<reference evidence="20" key="1">
    <citation type="submission" date="2019-08" db="EMBL/GenBank/DDBJ databases">
        <title>The improved chromosome-level genome for the pearl oyster Pinctada fucata martensii using PacBio sequencing and Hi-C.</title>
        <authorList>
            <person name="Zheng Z."/>
        </authorList>
    </citation>
    <scope>NUCLEOTIDE SEQUENCE</scope>
    <source>
        <strain evidence="20">ZZ-2019</strain>
        <tissue evidence="20">Adductor muscle</tissue>
    </source>
</reference>
<feature type="binding site" evidence="13">
    <location>
        <position position="281"/>
    </location>
    <ligand>
        <name>Zn(2+)</name>
        <dbReference type="ChEBI" id="CHEBI:29105"/>
        <note>catalytic</note>
    </ligand>
</feature>
<dbReference type="InterPro" id="IPR013320">
    <property type="entry name" value="ConA-like_dom_sf"/>
</dbReference>
<gene>
    <name evidence="20" type="ORF">FSP39_020974</name>
</gene>
<feature type="domain" description="EGF-like" evidence="17">
    <location>
        <begin position="535"/>
        <end position="572"/>
    </location>
</feature>
<dbReference type="CDD" id="cd00041">
    <property type="entry name" value="CUB"/>
    <property type="match status" value="1"/>
</dbReference>
<evidence type="ECO:0000256" key="4">
    <source>
        <dbReference type="ARBA" id="ARBA00022670"/>
    </source>
</evidence>
<keyword evidence="14" id="KW-0732">Signal</keyword>
<feature type="signal peptide" evidence="14">
    <location>
        <begin position="1"/>
        <end position="18"/>
    </location>
</feature>
<evidence type="ECO:0000313" key="20">
    <source>
        <dbReference type="EMBL" id="KAK3095928.1"/>
    </source>
</evidence>
<evidence type="ECO:0000256" key="11">
    <source>
        <dbReference type="ARBA" id="ARBA00023180"/>
    </source>
</evidence>
<evidence type="ECO:0000256" key="13">
    <source>
        <dbReference type="PROSITE-ProRule" id="PRU01211"/>
    </source>
</evidence>
<dbReference type="PROSITE" id="PS00022">
    <property type="entry name" value="EGF_1"/>
    <property type="match status" value="2"/>
</dbReference>
<dbReference type="GO" id="GO:0005509">
    <property type="term" value="F:calcium ion binding"/>
    <property type="evidence" value="ECO:0007669"/>
    <property type="project" value="InterPro"/>
</dbReference>
<dbReference type="GO" id="GO:0005576">
    <property type="term" value="C:extracellular region"/>
    <property type="evidence" value="ECO:0007669"/>
    <property type="project" value="UniProtKB-SubCell"/>
</dbReference>
<keyword evidence="11" id="KW-0325">Glycoprotein</keyword>
<sequence>MTRFWFLLTIALCILVQSMHTMPRVSEEKREEMRELLEELEGDIDEVEEEEEVEESEIESAAKSRRFFDNGDSMTHHNSEILYHEHNGGAILDNIDIDTLDPDSDVAYLLESMVIGRVNNGRTSLKTVDGVEKLMTKTAKLRGDYEDTHKLTDEQKEAFGIESDEKRRRKRNFWTSARTWEKGIIPYEIDSSLSSATYTKVIEDSAKLMADLTCVQWVKRGDPLASNLGHSDYVEFFSESGCWSYVGRLGRGKQQISLQAPGCVSISTTIHEMGHAMAQMHEQSRADRDNHITMFFDNIQGGTGNFNMEKVNTYDRNPYDQESVLQYSLYAFAIDRSKPAMLFKDSRLNFLANQDTQLSYYDIQDVIDGYACTDSCTSKPTCQNGGFVNHKCVCYCADGLTGSTCEQTTTSQVCGQGIIDLADGQTQTITSPSYPNSYGTNANCVWLLRAPQGRHVKMTIDNLELPDNGNACDHWLEVQYNLIGQTGIRHCGTAQNIVYLTSDVGDVNMMMLKFDNSFASDVAAGKGFTLTVTTASAACVSSPCRNGGTCTDQDPNGYTCTCKSGFSGTNCEIINTDVSLSCDFEDGGCAIFGDVSGDNFDWTVQSGSTPSSSTGPSSAQAGNNYLYAEMSSPRVQGDVARYESNKALSVRERCLRFHYNMHGATVDTLRVYTSTTGSTTRTQVWSATGNKGDTWLQQNIDLPATAGLVGGTPSSSTGPSAAYAGSSYMYAETSSPRVGGDEAILESGTLPSNDVMCLDFHYHMYGSSMGDLEVGTLDSGADVVIFSMSGDQGDQWNRAEIDIFTGPATSIYVKAIRGSSYRGDVAIDAVQLRQGLCNTDKCLKFSYHMYGTGMGTLNVTQDSGAFSDTLFMEQGDQGDLWHTAEVNVYTMPGSKVRIFNVKYCDL</sequence>
<evidence type="ECO:0000256" key="9">
    <source>
        <dbReference type="ARBA" id="ARBA00023049"/>
    </source>
</evidence>
<evidence type="ECO:0000259" key="17">
    <source>
        <dbReference type="PROSITE" id="PS50026"/>
    </source>
</evidence>
<dbReference type="PROSITE" id="PS51864">
    <property type="entry name" value="ASTACIN"/>
    <property type="match status" value="1"/>
</dbReference>
<evidence type="ECO:0000256" key="14">
    <source>
        <dbReference type="RuleBase" id="RU361183"/>
    </source>
</evidence>
<protein>
    <recommendedName>
        <fullName evidence="14">Metalloendopeptidase</fullName>
        <ecNumber evidence="14">3.4.24.-</ecNumber>
    </recommendedName>
</protein>
<feature type="chain" id="PRO_5041515518" description="Metalloendopeptidase" evidence="14">
    <location>
        <begin position="19"/>
        <end position="906"/>
    </location>
</feature>
<dbReference type="InterPro" id="IPR035914">
    <property type="entry name" value="Sperma_CUB_dom_sf"/>
</dbReference>
<dbReference type="SUPFAM" id="SSF55486">
    <property type="entry name" value="Metalloproteases ('zincins'), catalytic domain"/>
    <property type="match status" value="1"/>
</dbReference>
<dbReference type="InterPro" id="IPR000859">
    <property type="entry name" value="CUB_dom"/>
</dbReference>
<feature type="domain" description="Peptidase M12A" evidence="19">
    <location>
        <begin position="168"/>
        <end position="373"/>
    </location>
</feature>
<keyword evidence="3 12" id="KW-0245">EGF-like domain</keyword>
<dbReference type="SUPFAM" id="SSF57196">
    <property type="entry name" value="EGF/Laminin"/>
    <property type="match status" value="1"/>
</dbReference>
<feature type="active site" evidence="13">
    <location>
        <position position="272"/>
    </location>
</feature>
<dbReference type="CDD" id="cd00054">
    <property type="entry name" value="EGF_CA"/>
    <property type="match status" value="2"/>
</dbReference>
<dbReference type="InterPro" id="IPR000742">
    <property type="entry name" value="EGF"/>
</dbReference>
<dbReference type="SMART" id="SM00137">
    <property type="entry name" value="MAM"/>
    <property type="match status" value="2"/>
</dbReference>
<dbReference type="Gene3D" id="2.60.120.290">
    <property type="entry name" value="Spermadhesin, CUB domain"/>
    <property type="match status" value="1"/>
</dbReference>
<feature type="domain" description="MAM" evidence="18">
    <location>
        <begin position="685"/>
        <end position="839"/>
    </location>
</feature>
<dbReference type="EMBL" id="VSWD01000008">
    <property type="protein sequence ID" value="KAK3095928.1"/>
    <property type="molecule type" value="Genomic_DNA"/>
</dbReference>
<dbReference type="FunFam" id="2.10.25.10:FF:000045">
    <property type="entry name" value="Slit guidance ligand 2"/>
    <property type="match status" value="1"/>
</dbReference>
<dbReference type="GO" id="GO:0007399">
    <property type="term" value="P:nervous system development"/>
    <property type="evidence" value="ECO:0007669"/>
    <property type="project" value="UniProtKB-ARBA"/>
</dbReference>
<dbReference type="InterPro" id="IPR051560">
    <property type="entry name" value="MAM_domain-containing"/>
</dbReference>
<evidence type="ECO:0000313" key="21">
    <source>
        <dbReference type="Proteomes" id="UP001186944"/>
    </source>
</evidence>
<dbReference type="PANTHER" id="PTHR23282">
    <property type="entry name" value="APICAL ENDOSOMAL GLYCOPROTEIN PRECURSOR"/>
    <property type="match status" value="1"/>
</dbReference>
<keyword evidence="8 13" id="KW-0862">Zinc</keyword>
<dbReference type="GO" id="GO:0016020">
    <property type="term" value="C:membrane"/>
    <property type="evidence" value="ECO:0007669"/>
    <property type="project" value="InterPro"/>
</dbReference>
<keyword evidence="6" id="KW-0677">Repeat</keyword>
<dbReference type="PROSITE" id="PS01186">
    <property type="entry name" value="EGF_2"/>
    <property type="match status" value="1"/>
</dbReference>
<evidence type="ECO:0000256" key="12">
    <source>
        <dbReference type="PROSITE-ProRule" id="PRU00076"/>
    </source>
</evidence>
<feature type="domain" description="CUB" evidence="16">
    <location>
        <begin position="414"/>
        <end position="535"/>
    </location>
</feature>
<dbReference type="GO" id="GO:0008270">
    <property type="term" value="F:zinc ion binding"/>
    <property type="evidence" value="ECO:0007669"/>
    <property type="project" value="UniProtKB-UniRule"/>
</dbReference>
<dbReference type="SUPFAM" id="SSF49854">
    <property type="entry name" value="Spermadhesin, CUB domain"/>
    <property type="match status" value="1"/>
</dbReference>
<keyword evidence="9 13" id="KW-0482">Metalloprotease</keyword>
<feature type="disulfide bond" evidence="12">
    <location>
        <begin position="562"/>
        <end position="571"/>
    </location>
</feature>
<dbReference type="SMART" id="SM00235">
    <property type="entry name" value="ZnMc"/>
    <property type="match status" value="1"/>
</dbReference>
<dbReference type="SMART" id="SM00181">
    <property type="entry name" value="EGF"/>
    <property type="match status" value="2"/>
</dbReference>
<keyword evidence="5 13" id="KW-0479">Metal-binding</keyword>
<feature type="binding site" evidence="13">
    <location>
        <position position="271"/>
    </location>
    <ligand>
        <name>Zn(2+)</name>
        <dbReference type="ChEBI" id="CHEBI:29105"/>
        <note>catalytic</note>
    </ligand>
</feature>
<evidence type="ECO:0000256" key="10">
    <source>
        <dbReference type="ARBA" id="ARBA00023157"/>
    </source>
</evidence>
<dbReference type="PROSITE" id="PS01180">
    <property type="entry name" value="CUB"/>
    <property type="match status" value="1"/>
</dbReference>
<keyword evidence="15" id="KW-0175">Coiled coil</keyword>
<evidence type="ECO:0000259" key="16">
    <source>
        <dbReference type="PROSITE" id="PS01180"/>
    </source>
</evidence>
<dbReference type="PRINTS" id="PR00480">
    <property type="entry name" value="ASTACIN"/>
</dbReference>
<keyword evidence="4 13" id="KW-0645">Protease</keyword>
<keyword evidence="10 12" id="KW-1015">Disulfide bond</keyword>
<feature type="coiled-coil region" evidence="15">
    <location>
        <begin position="26"/>
        <end position="64"/>
    </location>
</feature>
<dbReference type="Pfam" id="PF00008">
    <property type="entry name" value="EGF"/>
    <property type="match status" value="1"/>
</dbReference>
<feature type="domain" description="MAM" evidence="18">
    <location>
        <begin position="580"/>
        <end position="663"/>
    </location>
</feature>
<dbReference type="AlphaFoldDB" id="A0AA89C1V4"/>
<dbReference type="SUPFAM" id="SSF49899">
    <property type="entry name" value="Concanavalin A-like lectins/glucanases"/>
    <property type="match status" value="3"/>
</dbReference>
<evidence type="ECO:0000256" key="3">
    <source>
        <dbReference type="ARBA" id="ARBA00022536"/>
    </source>
</evidence>
<evidence type="ECO:0000256" key="15">
    <source>
        <dbReference type="SAM" id="Coils"/>
    </source>
</evidence>
<dbReference type="InterPro" id="IPR001506">
    <property type="entry name" value="Peptidase_M12A"/>
</dbReference>
<evidence type="ECO:0000256" key="7">
    <source>
        <dbReference type="ARBA" id="ARBA00022801"/>
    </source>
</evidence>
<dbReference type="InterPro" id="IPR001881">
    <property type="entry name" value="EGF-like_Ca-bd_dom"/>
</dbReference>
<dbReference type="SMART" id="SM00042">
    <property type="entry name" value="CUB"/>
    <property type="match status" value="1"/>
</dbReference>
<dbReference type="PRINTS" id="PR00010">
    <property type="entry name" value="EGFBLOOD"/>
</dbReference>
<comment type="caution">
    <text evidence="20">The sequence shown here is derived from an EMBL/GenBank/DDBJ whole genome shotgun (WGS) entry which is preliminary data.</text>
</comment>
<evidence type="ECO:0000256" key="5">
    <source>
        <dbReference type="ARBA" id="ARBA00022723"/>
    </source>
</evidence>
<dbReference type="Pfam" id="PF00629">
    <property type="entry name" value="MAM"/>
    <property type="match status" value="3"/>
</dbReference>
<keyword evidence="7 13" id="KW-0378">Hydrolase</keyword>
<name>A0AA89C1V4_PINIB</name>
<dbReference type="GO" id="GO:0006508">
    <property type="term" value="P:proteolysis"/>
    <property type="evidence" value="ECO:0007669"/>
    <property type="project" value="UniProtKB-KW"/>
</dbReference>
<dbReference type="Gene3D" id="2.60.120.200">
    <property type="match status" value="3"/>
</dbReference>
<dbReference type="Proteomes" id="UP001186944">
    <property type="component" value="Unassembled WGS sequence"/>
</dbReference>
<evidence type="ECO:0000259" key="18">
    <source>
        <dbReference type="PROSITE" id="PS50060"/>
    </source>
</evidence>
<feature type="binding site" evidence="13">
    <location>
        <position position="275"/>
    </location>
    <ligand>
        <name>Zn(2+)</name>
        <dbReference type="ChEBI" id="CHEBI:29105"/>
        <note>catalytic</note>
    </ligand>
</feature>
<dbReference type="Pfam" id="PF01400">
    <property type="entry name" value="Astacin"/>
    <property type="match status" value="1"/>
</dbReference>
<organism evidence="20 21">
    <name type="scientific">Pinctada imbricata</name>
    <name type="common">Atlantic pearl-oyster</name>
    <name type="synonym">Pinctada martensii</name>
    <dbReference type="NCBI Taxonomy" id="66713"/>
    <lineage>
        <taxon>Eukaryota</taxon>
        <taxon>Metazoa</taxon>
        <taxon>Spiralia</taxon>
        <taxon>Lophotrochozoa</taxon>
        <taxon>Mollusca</taxon>
        <taxon>Bivalvia</taxon>
        <taxon>Autobranchia</taxon>
        <taxon>Pteriomorphia</taxon>
        <taxon>Pterioida</taxon>
        <taxon>Pterioidea</taxon>
        <taxon>Pteriidae</taxon>
        <taxon>Pinctada</taxon>
    </lineage>
</organism>
<dbReference type="InterPro" id="IPR024079">
    <property type="entry name" value="MetalloPept_cat_dom_sf"/>
</dbReference>
<dbReference type="GO" id="GO:0004222">
    <property type="term" value="F:metalloendopeptidase activity"/>
    <property type="evidence" value="ECO:0007669"/>
    <property type="project" value="UniProtKB-UniRule"/>
</dbReference>
<comment type="caution">
    <text evidence="12">Lacks conserved residue(s) required for the propagation of feature annotation.</text>
</comment>
<dbReference type="PANTHER" id="PTHR23282:SF101">
    <property type="entry name" value="MAM DOMAIN-CONTAINING PROTEIN"/>
    <property type="match status" value="1"/>
</dbReference>